<organism evidence="2 3">
    <name type="scientific">Salix dunnii</name>
    <dbReference type="NCBI Taxonomy" id="1413687"/>
    <lineage>
        <taxon>Eukaryota</taxon>
        <taxon>Viridiplantae</taxon>
        <taxon>Streptophyta</taxon>
        <taxon>Embryophyta</taxon>
        <taxon>Tracheophyta</taxon>
        <taxon>Spermatophyta</taxon>
        <taxon>Magnoliopsida</taxon>
        <taxon>eudicotyledons</taxon>
        <taxon>Gunneridae</taxon>
        <taxon>Pentapetalae</taxon>
        <taxon>rosids</taxon>
        <taxon>fabids</taxon>
        <taxon>Malpighiales</taxon>
        <taxon>Salicaceae</taxon>
        <taxon>Saliceae</taxon>
        <taxon>Salix</taxon>
    </lineage>
</organism>
<dbReference type="PANTHER" id="PTHR34222">
    <property type="entry name" value="GAG_PRE-INTEGRS DOMAIN-CONTAINING PROTEIN"/>
    <property type="match status" value="1"/>
</dbReference>
<feature type="region of interest" description="Disordered" evidence="1">
    <location>
        <begin position="247"/>
        <end position="284"/>
    </location>
</feature>
<gene>
    <name evidence="2" type="ORF">SADUNF_Sadunf12G0063200</name>
</gene>
<protein>
    <recommendedName>
        <fullName evidence="4">CCHC-type domain-containing protein</fullName>
    </recommendedName>
</protein>
<feature type="compositionally biased region" description="Low complexity" evidence="1">
    <location>
        <begin position="319"/>
        <end position="334"/>
    </location>
</feature>
<dbReference type="AlphaFoldDB" id="A0A835JND7"/>
<dbReference type="EMBL" id="JADGMS010000012">
    <property type="protein sequence ID" value="KAF9671589.1"/>
    <property type="molecule type" value="Genomic_DNA"/>
</dbReference>
<dbReference type="Proteomes" id="UP000657918">
    <property type="component" value="Unassembled WGS sequence"/>
</dbReference>
<feature type="region of interest" description="Disordered" evidence="1">
    <location>
        <begin position="1"/>
        <end position="21"/>
    </location>
</feature>
<feature type="compositionally biased region" description="Polar residues" evidence="1">
    <location>
        <begin position="337"/>
        <end position="364"/>
    </location>
</feature>
<feature type="region of interest" description="Disordered" evidence="1">
    <location>
        <begin position="459"/>
        <end position="509"/>
    </location>
</feature>
<accession>A0A835JND7</accession>
<evidence type="ECO:0008006" key="4">
    <source>
        <dbReference type="Google" id="ProtNLM"/>
    </source>
</evidence>
<evidence type="ECO:0000256" key="1">
    <source>
        <dbReference type="SAM" id="MobiDB-lite"/>
    </source>
</evidence>
<evidence type="ECO:0000313" key="2">
    <source>
        <dbReference type="EMBL" id="KAF9671589.1"/>
    </source>
</evidence>
<comment type="caution">
    <text evidence="2">The sequence shown here is derived from an EMBL/GenBank/DDBJ whole genome shotgun (WGS) entry which is preliminary data.</text>
</comment>
<feature type="compositionally biased region" description="Basic and acidic residues" evidence="1">
    <location>
        <begin position="564"/>
        <end position="576"/>
    </location>
</feature>
<feature type="compositionally biased region" description="Polar residues" evidence="1">
    <location>
        <begin position="472"/>
        <end position="487"/>
    </location>
</feature>
<feature type="compositionally biased region" description="Polar residues" evidence="1">
    <location>
        <begin position="1"/>
        <end position="18"/>
    </location>
</feature>
<evidence type="ECO:0000313" key="3">
    <source>
        <dbReference type="Proteomes" id="UP000657918"/>
    </source>
</evidence>
<proteinExistence type="predicted"/>
<dbReference type="PANTHER" id="PTHR34222:SF43">
    <property type="entry name" value="RETROTRANSPOSON GAG DOMAIN-CONTAINING PROTEIN"/>
    <property type="match status" value="1"/>
</dbReference>
<dbReference type="Pfam" id="PF14223">
    <property type="entry name" value="Retrotran_gag_2"/>
    <property type="match status" value="1"/>
</dbReference>
<feature type="region of interest" description="Disordered" evidence="1">
    <location>
        <begin position="309"/>
        <end position="371"/>
    </location>
</feature>
<keyword evidence="3" id="KW-1185">Reference proteome</keyword>
<feature type="region of interest" description="Disordered" evidence="1">
    <location>
        <begin position="553"/>
        <end position="576"/>
    </location>
</feature>
<name>A0A835JND7_9ROSI</name>
<reference evidence="2 3" key="1">
    <citation type="submission" date="2020-10" db="EMBL/GenBank/DDBJ databases">
        <title>Plant Genome Project.</title>
        <authorList>
            <person name="Zhang R.-G."/>
        </authorList>
    </citation>
    <scope>NUCLEOTIDE SEQUENCE [LARGE SCALE GENOMIC DNA]</scope>
    <source>
        <strain evidence="2">FAFU-HL-1</strain>
        <tissue evidence="2">Leaf</tissue>
    </source>
</reference>
<sequence length="576" mass="64995">MTTELTPQIETPSQTESPSPIIHVQTENPGFNAGVILTETNYDTWSQIIEMQIAGREKLDYIIGNSPQPDAKDPSYSKWYAENQKIKGWLLTSMNSEIMKRYLRLRTAREIWSALAKAFYDGSDETKIFALNQRAFSIRQSNRPLPTYYGELVEIFQELDYRDNVKMRDPEDLIMYKRAVEKLRIHIFLNGLDTEFEQVQGEILRMDPSLDLESSYAYVRREANRRHLLNKDLTTPDSMAMLAHRNTPARHSGSMATSRSFDIRNKPVRNFDSGSKHPGSTRYCTHCGDTGHTKIRCYELIGYPEWWDPSKAPQRKGKASPATSSSPSTSIAIAGKSSPNTDANALHTTSETPGTQLDQPTPSESCEWIIDSGSTDHMSSDMPSISELKPSGNHVVSTANGTQVKMFFSTKEAKNAVEDIGEGNCNIQSLNYQTEILSPQIPEHREAVIEPTEHRETVIEPTTFELQENDQRNTTEATVPQLQSSSPLDAPSPHEPPPTGETQVTLEPSLCILPNRTTREYASYTLLKSSLPKFENASRSSFAISIDWTLNHKRGKSSTNVKHPYLDDDHKEYELR</sequence>
<dbReference type="OrthoDB" id="850985at2759"/>